<sequence>MHTFMSLKLGCLQVGGSILLTLVLLGLAAIQRQLGGSSLAIEMAAEVGQSQ</sequence>
<gene>
    <name evidence="1" type="ORF">DEU51_1199</name>
</gene>
<organism evidence="1 2">
    <name type="scientific">Pseudomonas jessenii</name>
    <dbReference type="NCBI Taxonomy" id="77298"/>
    <lineage>
        <taxon>Bacteria</taxon>
        <taxon>Pseudomonadati</taxon>
        <taxon>Pseudomonadota</taxon>
        <taxon>Gammaproteobacteria</taxon>
        <taxon>Pseudomonadales</taxon>
        <taxon>Pseudomonadaceae</taxon>
        <taxon>Pseudomonas</taxon>
    </lineage>
</organism>
<accession>A0A370S431</accession>
<dbReference type="EMBL" id="QRAV01000019">
    <property type="protein sequence ID" value="RDL14421.1"/>
    <property type="molecule type" value="Genomic_DNA"/>
</dbReference>
<dbReference type="Proteomes" id="UP000255365">
    <property type="component" value="Unassembled WGS sequence"/>
</dbReference>
<dbReference type="AlphaFoldDB" id="A0A370S431"/>
<proteinExistence type="predicted"/>
<evidence type="ECO:0000313" key="2">
    <source>
        <dbReference type="Proteomes" id="UP000255365"/>
    </source>
</evidence>
<comment type="caution">
    <text evidence="1">The sequence shown here is derived from an EMBL/GenBank/DDBJ whole genome shotgun (WGS) entry which is preliminary data.</text>
</comment>
<name>A0A370S431_PSEJE</name>
<reference evidence="1 2" key="1">
    <citation type="submission" date="2018-07" db="EMBL/GenBank/DDBJ databases">
        <title>Genome sequencing of rice bacterial endophytes.</title>
        <authorList>
            <person name="Venturi V."/>
        </authorList>
    </citation>
    <scope>NUCLEOTIDE SEQUENCE [LARGE SCALE GENOMIC DNA]</scope>
    <source>
        <strain evidence="1 2">E2333</strain>
    </source>
</reference>
<protein>
    <submittedName>
        <fullName evidence="1">Uncharacterized protein</fullName>
    </submittedName>
</protein>
<evidence type="ECO:0000313" key="1">
    <source>
        <dbReference type="EMBL" id="RDL14421.1"/>
    </source>
</evidence>